<name>A0A484IF04_9ARCH</name>
<dbReference type="InterPro" id="IPR004360">
    <property type="entry name" value="Glyas_Fos-R_dOase_dom"/>
</dbReference>
<dbReference type="SUPFAM" id="SSF54593">
    <property type="entry name" value="Glyoxalase/Bleomycin resistance protein/Dihydroxybiphenyl dioxygenase"/>
    <property type="match status" value="1"/>
</dbReference>
<organism evidence="2 3">
    <name type="scientific">Candidatus Nitrosocosmicus franklandianus</name>
    <dbReference type="NCBI Taxonomy" id="1798806"/>
    <lineage>
        <taxon>Archaea</taxon>
        <taxon>Nitrososphaerota</taxon>
        <taxon>Nitrososphaeria</taxon>
        <taxon>Nitrososphaerales</taxon>
        <taxon>Nitrososphaeraceae</taxon>
        <taxon>Candidatus Nitrosocosmicus</taxon>
    </lineage>
</organism>
<dbReference type="Gene3D" id="3.30.720.120">
    <property type="match status" value="1"/>
</dbReference>
<evidence type="ECO:0000259" key="1">
    <source>
        <dbReference type="PROSITE" id="PS51819"/>
    </source>
</evidence>
<dbReference type="GeneID" id="39421616"/>
<dbReference type="InterPro" id="IPR037523">
    <property type="entry name" value="VOC_core"/>
</dbReference>
<evidence type="ECO:0000313" key="3">
    <source>
        <dbReference type="Proteomes" id="UP000294299"/>
    </source>
</evidence>
<dbReference type="OrthoDB" id="144489at2157"/>
<dbReference type="PROSITE" id="PS51819">
    <property type="entry name" value="VOC"/>
    <property type="match status" value="1"/>
</dbReference>
<dbReference type="EMBL" id="LR216287">
    <property type="protein sequence ID" value="VFJ14729.1"/>
    <property type="molecule type" value="Genomic_DNA"/>
</dbReference>
<dbReference type="InterPro" id="IPR029068">
    <property type="entry name" value="Glyas_Bleomycin-R_OHBP_Dase"/>
</dbReference>
<sequence length="150" mass="17022">MASVNPIPQGFHSITPYIITSDASKLIDFIKLAFDAKEIDRFETENSIIHAIVQIGDSKIMISDSNENMKPMSCFLYLYVENVDETYKNALMAGATSMREPTDEFYGDRGAGVLDFAGNNWYIATHKKDVSREELKRLAEEQMNKIQNKD</sequence>
<accession>A0A484IF04</accession>
<dbReference type="PANTHER" id="PTHR34109">
    <property type="entry name" value="BNAUNNG04460D PROTEIN-RELATED"/>
    <property type="match status" value="1"/>
</dbReference>
<keyword evidence="3" id="KW-1185">Reference proteome</keyword>
<dbReference type="KEGG" id="nfn:NFRAN_2407"/>
<dbReference type="Gene3D" id="3.30.720.110">
    <property type="match status" value="1"/>
</dbReference>
<protein>
    <submittedName>
        <fullName evidence="2">Glyoxalase</fullName>
    </submittedName>
</protein>
<dbReference type="RefSeq" id="WP_134484858.1">
    <property type="nucleotide sequence ID" value="NZ_LR216287.1"/>
</dbReference>
<proteinExistence type="predicted"/>
<reference evidence="2 3" key="1">
    <citation type="submission" date="2019-02" db="EMBL/GenBank/DDBJ databases">
        <authorList>
            <person name="Lehtovirta-Morley E L."/>
        </authorList>
    </citation>
    <scope>NUCLEOTIDE SEQUENCE [LARGE SCALE GENOMIC DNA]</scope>
    <source>
        <strain evidence="2">NFRAN1</strain>
    </source>
</reference>
<dbReference type="Proteomes" id="UP000294299">
    <property type="component" value="Chromosome NFRAN"/>
</dbReference>
<feature type="domain" description="VOC" evidence="1">
    <location>
        <begin position="10"/>
        <end position="126"/>
    </location>
</feature>
<gene>
    <name evidence="2" type="ORF">NFRAN_2407</name>
</gene>
<dbReference type="Pfam" id="PF00903">
    <property type="entry name" value="Glyoxalase"/>
    <property type="match status" value="1"/>
</dbReference>
<dbReference type="PANTHER" id="PTHR34109:SF1">
    <property type="entry name" value="VOC DOMAIN-CONTAINING PROTEIN"/>
    <property type="match status" value="1"/>
</dbReference>
<evidence type="ECO:0000313" key="2">
    <source>
        <dbReference type="EMBL" id="VFJ14729.1"/>
    </source>
</evidence>
<dbReference type="AlphaFoldDB" id="A0A484IF04"/>
<dbReference type="CDD" id="cd07246">
    <property type="entry name" value="VOC_like"/>
    <property type="match status" value="1"/>
</dbReference>